<dbReference type="PANTHER" id="PTHR16222">
    <property type="entry name" value="ADP-RIBOSYLGLYCOHYDROLASE"/>
    <property type="match status" value="1"/>
</dbReference>
<dbReference type="KEGG" id="avg:I6H45_04105"/>
<dbReference type="InterPro" id="IPR036705">
    <property type="entry name" value="Ribosyl_crysJ1_sf"/>
</dbReference>
<dbReference type="Gene3D" id="1.10.4080.10">
    <property type="entry name" value="ADP-ribosylation/Crystallin J1"/>
    <property type="match status" value="1"/>
</dbReference>
<keyword evidence="3" id="KW-0460">Magnesium</keyword>
<feature type="binding site" evidence="3">
    <location>
        <position position="58"/>
    </location>
    <ligand>
        <name>Mg(2+)</name>
        <dbReference type="ChEBI" id="CHEBI:18420"/>
        <label>1</label>
    </ligand>
</feature>
<dbReference type="InterPro" id="IPR005502">
    <property type="entry name" value="Ribosyl_crysJ1"/>
</dbReference>
<dbReference type="SUPFAM" id="SSF101478">
    <property type="entry name" value="ADP-ribosylglycohydrolase"/>
    <property type="match status" value="1"/>
</dbReference>
<keyword evidence="2 4" id="KW-0378">Hydrolase</keyword>
<gene>
    <name evidence="4" type="ORF">I6H45_04105</name>
</gene>
<dbReference type="RefSeq" id="WP_004838648.1">
    <property type="nucleotide sequence ID" value="NZ_CP066014.1"/>
</dbReference>
<evidence type="ECO:0000256" key="2">
    <source>
        <dbReference type="ARBA" id="ARBA00022801"/>
    </source>
</evidence>
<feature type="binding site" evidence="3">
    <location>
        <position position="291"/>
    </location>
    <ligand>
        <name>Mg(2+)</name>
        <dbReference type="ChEBI" id="CHEBI:18420"/>
        <label>1</label>
    </ligand>
</feature>
<dbReference type="Proteomes" id="UP000595276">
    <property type="component" value="Chromosome"/>
</dbReference>
<dbReference type="GO" id="GO:0046872">
    <property type="term" value="F:metal ion binding"/>
    <property type="evidence" value="ECO:0007669"/>
    <property type="project" value="UniProtKB-KW"/>
</dbReference>
<accession>A0A7T4F2S5</accession>
<dbReference type="AlphaFoldDB" id="A0A7T4F2S5"/>
<feature type="binding site" evidence="3">
    <location>
        <position position="59"/>
    </location>
    <ligand>
        <name>Mg(2+)</name>
        <dbReference type="ChEBI" id="CHEBI:18420"/>
        <label>1</label>
    </ligand>
</feature>
<evidence type="ECO:0000256" key="1">
    <source>
        <dbReference type="ARBA" id="ARBA00010702"/>
    </source>
</evidence>
<evidence type="ECO:0000313" key="4">
    <source>
        <dbReference type="EMBL" id="QQB62669.1"/>
    </source>
</evidence>
<comment type="cofactor">
    <cofactor evidence="3">
        <name>Mg(2+)</name>
        <dbReference type="ChEBI" id="CHEBI:18420"/>
    </cofactor>
    <text evidence="3">Binds 2 magnesium ions per subunit.</text>
</comment>
<dbReference type="Pfam" id="PF03747">
    <property type="entry name" value="ADP_ribosyl_GH"/>
    <property type="match status" value="1"/>
</dbReference>
<dbReference type="GeneID" id="79021905"/>
<feature type="binding site" evidence="3">
    <location>
        <position position="289"/>
    </location>
    <ligand>
        <name>Mg(2+)</name>
        <dbReference type="ChEBI" id="CHEBI:18420"/>
        <label>1</label>
    </ligand>
</feature>
<evidence type="ECO:0000313" key="5">
    <source>
        <dbReference type="Proteomes" id="UP000595276"/>
    </source>
</evidence>
<dbReference type="InterPro" id="IPR050792">
    <property type="entry name" value="ADP-ribosylglycohydrolase"/>
</dbReference>
<feature type="binding site" evidence="3">
    <location>
        <position position="292"/>
    </location>
    <ligand>
        <name>Mg(2+)</name>
        <dbReference type="ChEBI" id="CHEBI:18420"/>
        <label>1</label>
    </ligand>
</feature>
<reference evidence="4 5" key="1">
    <citation type="submission" date="2020-12" db="EMBL/GenBank/DDBJ databases">
        <title>FDA dAtabase for Regulatory Grade micrObial Sequences (FDA-ARGOS): Supporting development and validation of Infectious Disease Dx tests.</title>
        <authorList>
            <person name="Sproer C."/>
            <person name="Gronow S."/>
            <person name="Severitt S."/>
            <person name="Schroder I."/>
            <person name="Tallon L."/>
            <person name="Sadzewicz L."/>
            <person name="Zhao X."/>
            <person name="Boylan J."/>
            <person name="Ott S."/>
            <person name="Bowen H."/>
            <person name="Vavikolanu K."/>
            <person name="Mehta A."/>
            <person name="Aluvathingal J."/>
            <person name="Nadendla S."/>
            <person name="Lowell S."/>
            <person name="Myers T."/>
            <person name="Yan Y."/>
            <person name="Sichtig H."/>
        </authorList>
    </citation>
    <scope>NUCLEOTIDE SEQUENCE [LARGE SCALE GENOMIC DNA]</scope>
    <source>
        <strain evidence="4 5">FDAARGOS_988</strain>
    </source>
</reference>
<comment type="similarity">
    <text evidence="1">Belongs to the ADP-ribosylglycohydrolase family.</text>
</comment>
<organism evidence="4 5">
    <name type="scientific">Anaerococcus vaginalis</name>
    <dbReference type="NCBI Taxonomy" id="33037"/>
    <lineage>
        <taxon>Bacteria</taxon>
        <taxon>Bacillati</taxon>
        <taxon>Bacillota</taxon>
        <taxon>Tissierellia</taxon>
        <taxon>Tissierellales</taxon>
        <taxon>Peptoniphilaceae</taxon>
        <taxon>Anaerococcus</taxon>
    </lineage>
</organism>
<feature type="binding site" evidence="3">
    <location>
        <position position="60"/>
    </location>
    <ligand>
        <name>Mg(2+)</name>
        <dbReference type="ChEBI" id="CHEBI:18420"/>
        <label>1</label>
    </ligand>
</feature>
<protein>
    <submittedName>
        <fullName evidence="4">ADP-ribosylglycohydrolase family protein</fullName>
    </submittedName>
</protein>
<dbReference type="EMBL" id="CP066014">
    <property type="protein sequence ID" value="QQB62669.1"/>
    <property type="molecule type" value="Genomic_DNA"/>
</dbReference>
<evidence type="ECO:0000256" key="3">
    <source>
        <dbReference type="PIRSR" id="PIRSR605502-1"/>
    </source>
</evidence>
<proteinExistence type="inferred from homology"/>
<name>A0A7T4F2S5_9FIRM</name>
<sequence>MSKILNSLAYGAIGDAMGAATENLSFNQIRKKFNGKVQEFLKPDEANFALGNEAGQVTDDFSQTYLLCRKILENNGVINEKIVKLAILEWSDMPQYFDRFAGPTTRSAVKMFKTGAKELEKAPGAVTVDYASKATNGSAMKISPAGLFNPGNPNKAIEDAIKITRVTHDNHLAISGACAVASAISTGLKENSNINDIIKSGIEGSIIGEEKGILLSREVGGASVTERIKLAIKIASQSKDKDSIMKDLYDIIGSGLHVSEAVPISFGILKANENNPFEAVIDAVNIGYDTDTVAIITGTMAGSICYEINDKIENMIDILEEKNKMRIRELAREIEKINL</sequence>
<dbReference type="GO" id="GO:0016787">
    <property type="term" value="F:hydrolase activity"/>
    <property type="evidence" value="ECO:0007669"/>
    <property type="project" value="UniProtKB-KW"/>
</dbReference>
<dbReference type="PANTHER" id="PTHR16222:SF24">
    <property type="entry name" value="ADP-RIBOSYLHYDROLASE ARH3"/>
    <property type="match status" value="1"/>
</dbReference>
<keyword evidence="3" id="KW-0479">Metal-binding</keyword>